<organism evidence="12 13">
    <name type="scientific">Phyllotreta striolata</name>
    <name type="common">Striped flea beetle</name>
    <name type="synonym">Crioceris striolata</name>
    <dbReference type="NCBI Taxonomy" id="444603"/>
    <lineage>
        <taxon>Eukaryota</taxon>
        <taxon>Metazoa</taxon>
        <taxon>Ecdysozoa</taxon>
        <taxon>Arthropoda</taxon>
        <taxon>Hexapoda</taxon>
        <taxon>Insecta</taxon>
        <taxon>Pterygota</taxon>
        <taxon>Neoptera</taxon>
        <taxon>Endopterygota</taxon>
        <taxon>Coleoptera</taxon>
        <taxon>Polyphaga</taxon>
        <taxon>Cucujiformia</taxon>
        <taxon>Chrysomeloidea</taxon>
        <taxon>Chrysomelidae</taxon>
        <taxon>Galerucinae</taxon>
        <taxon>Alticini</taxon>
        <taxon>Phyllotreta</taxon>
    </lineage>
</organism>
<evidence type="ECO:0000256" key="4">
    <source>
        <dbReference type="ARBA" id="ARBA00022597"/>
    </source>
</evidence>
<comment type="subcellular location">
    <subcellularLocation>
        <location evidence="1">Cell membrane</location>
        <topology evidence="1">Multi-pass membrane protein</topology>
    </subcellularLocation>
</comment>
<feature type="transmembrane region" description="Helical" evidence="10">
    <location>
        <begin position="319"/>
        <end position="341"/>
    </location>
</feature>
<keyword evidence="13" id="KW-1185">Reference proteome</keyword>
<keyword evidence="2 9" id="KW-0813">Transport</keyword>
<reference evidence="12" key="1">
    <citation type="submission" date="2022-01" db="EMBL/GenBank/DDBJ databases">
        <authorList>
            <person name="King R."/>
        </authorList>
    </citation>
    <scope>NUCLEOTIDE SEQUENCE</scope>
</reference>
<evidence type="ECO:0000313" key="13">
    <source>
        <dbReference type="Proteomes" id="UP001153712"/>
    </source>
</evidence>
<feature type="transmembrane region" description="Helical" evidence="10">
    <location>
        <begin position="174"/>
        <end position="193"/>
    </location>
</feature>
<evidence type="ECO:0000256" key="7">
    <source>
        <dbReference type="ARBA" id="ARBA00023136"/>
    </source>
</evidence>
<dbReference type="InterPro" id="IPR050549">
    <property type="entry name" value="MFS_Trehalose_Transporter"/>
</dbReference>
<feature type="domain" description="Major facilitator superfamily (MFS) profile" evidence="11">
    <location>
        <begin position="11"/>
        <end position="444"/>
    </location>
</feature>
<feature type="transmembrane region" description="Helical" evidence="10">
    <location>
        <begin position="88"/>
        <end position="105"/>
    </location>
</feature>
<dbReference type="EMBL" id="OU900105">
    <property type="protein sequence ID" value="CAG9856812.1"/>
    <property type="molecule type" value="Genomic_DNA"/>
</dbReference>
<protein>
    <recommendedName>
        <fullName evidence="11">Major facilitator superfamily (MFS) profile domain-containing protein</fullName>
    </recommendedName>
</protein>
<evidence type="ECO:0000256" key="10">
    <source>
        <dbReference type="SAM" id="Phobius"/>
    </source>
</evidence>
<accession>A0A9N9TJT7</accession>
<dbReference type="Pfam" id="PF00083">
    <property type="entry name" value="Sugar_tr"/>
    <property type="match status" value="1"/>
</dbReference>
<feature type="transmembrane region" description="Helical" evidence="10">
    <location>
        <begin position="389"/>
        <end position="412"/>
    </location>
</feature>
<dbReference type="FunFam" id="1.20.1250.20:FF:000218">
    <property type="entry name" value="facilitated trehalose transporter Tret1"/>
    <property type="match status" value="1"/>
</dbReference>
<evidence type="ECO:0000256" key="3">
    <source>
        <dbReference type="ARBA" id="ARBA00022475"/>
    </source>
</evidence>
<dbReference type="SUPFAM" id="SSF103473">
    <property type="entry name" value="MFS general substrate transporter"/>
    <property type="match status" value="1"/>
</dbReference>
<dbReference type="PANTHER" id="PTHR48021">
    <property type="match status" value="1"/>
</dbReference>
<dbReference type="InterPro" id="IPR020846">
    <property type="entry name" value="MFS_dom"/>
</dbReference>
<keyword evidence="5 10" id="KW-0812">Transmembrane</keyword>
<proteinExistence type="inferred from homology"/>
<feature type="transmembrane region" description="Helical" evidence="10">
    <location>
        <begin position="418"/>
        <end position="440"/>
    </location>
</feature>
<feature type="transmembrane region" description="Helical" evidence="10">
    <location>
        <begin position="61"/>
        <end position="81"/>
    </location>
</feature>
<keyword evidence="3" id="KW-1003">Cell membrane</keyword>
<feature type="transmembrane region" description="Helical" evidence="10">
    <location>
        <begin position="288"/>
        <end position="312"/>
    </location>
</feature>
<dbReference type="GO" id="GO:0022857">
    <property type="term" value="F:transmembrane transporter activity"/>
    <property type="evidence" value="ECO:0007669"/>
    <property type="project" value="InterPro"/>
</dbReference>
<dbReference type="Proteomes" id="UP001153712">
    <property type="component" value="Chromosome 12"/>
</dbReference>
<sequence length="458" mass="50164">MIINSFKYNYYLYWAACSVNFLGINTGGVWSWASPSLPILKSNDTSINPVGRPITSYEESLIASLAILGSVVGTLAGGVIGEKFGRKRTLMVFSSTFLLGNVVIANSTRVIYFFVIRFIVGLGAGCSASLIPLYIGELSEDSNRGALGSMFGLMLSVGNFLSFAVGPLLDIKTFAYVLLVPVTLFFIVVVPFVPESPYYYLSIGKTDDAKNALKKIRINNIEKEFIGLSQVVEESLTKKATLKDLFASRASRRGLLIVITLLQFQQYLGISVVLTYLQPILEASGNIIPAYIASIIIATIQVIFSCVVTAFVDKVGRKILLYVSSIGCSASLLALGIYFILQDKNYDMNSVFWVPLASLILYYVCFNLGIGPIPFIISGEILATNYKSLSASVSTCLFLLISFIITMCFPFVRDAFGMGVPFCVFSALGSLAVVFVFFFVPETKGKSFQEIQDELRRK</sequence>
<dbReference type="GO" id="GO:0005886">
    <property type="term" value="C:plasma membrane"/>
    <property type="evidence" value="ECO:0007669"/>
    <property type="project" value="UniProtKB-SubCell"/>
</dbReference>
<evidence type="ECO:0000256" key="1">
    <source>
        <dbReference type="ARBA" id="ARBA00004651"/>
    </source>
</evidence>
<dbReference type="NCBIfam" id="TIGR00879">
    <property type="entry name" value="SP"/>
    <property type="match status" value="1"/>
</dbReference>
<keyword evidence="7 10" id="KW-0472">Membrane</keyword>
<feature type="transmembrane region" description="Helical" evidence="10">
    <location>
        <begin position="255"/>
        <end position="276"/>
    </location>
</feature>
<dbReference type="PROSITE" id="PS00217">
    <property type="entry name" value="SUGAR_TRANSPORT_2"/>
    <property type="match status" value="1"/>
</dbReference>
<feature type="transmembrane region" description="Helical" evidence="10">
    <location>
        <begin position="353"/>
        <end position="377"/>
    </location>
</feature>
<dbReference type="InterPro" id="IPR003663">
    <property type="entry name" value="Sugar/inositol_transpt"/>
</dbReference>
<dbReference type="PROSITE" id="PS50850">
    <property type="entry name" value="MFS"/>
    <property type="match status" value="1"/>
</dbReference>
<dbReference type="OrthoDB" id="4142200at2759"/>
<dbReference type="AlphaFoldDB" id="A0A9N9TJT7"/>
<keyword evidence="6 10" id="KW-1133">Transmembrane helix</keyword>
<name>A0A9N9TJT7_PHYSR</name>
<evidence type="ECO:0000256" key="5">
    <source>
        <dbReference type="ARBA" id="ARBA00022692"/>
    </source>
</evidence>
<dbReference type="InterPro" id="IPR005829">
    <property type="entry name" value="Sugar_transporter_CS"/>
</dbReference>
<keyword evidence="4" id="KW-0762">Sugar transport</keyword>
<dbReference type="PANTHER" id="PTHR48021:SF47">
    <property type="entry name" value="GH17672P"/>
    <property type="match status" value="1"/>
</dbReference>
<feature type="transmembrane region" description="Helical" evidence="10">
    <location>
        <begin position="111"/>
        <end position="135"/>
    </location>
</feature>
<gene>
    <name evidence="12" type="ORF">PHYEVI_LOCUS3225</name>
</gene>
<feature type="transmembrane region" description="Helical" evidence="10">
    <location>
        <begin position="147"/>
        <end position="168"/>
    </location>
</feature>
<evidence type="ECO:0000313" key="12">
    <source>
        <dbReference type="EMBL" id="CAG9856812.1"/>
    </source>
</evidence>
<evidence type="ECO:0000256" key="6">
    <source>
        <dbReference type="ARBA" id="ARBA00022989"/>
    </source>
</evidence>
<evidence type="ECO:0000256" key="8">
    <source>
        <dbReference type="ARBA" id="ARBA00023180"/>
    </source>
</evidence>
<dbReference type="InterPro" id="IPR005828">
    <property type="entry name" value="MFS_sugar_transport-like"/>
</dbReference>
<evidence type="ECO:0000259" key="11">
    <source>
        <dbReference type="PROSITE" id="PS50850"/>
    </source>
</evidence>
<dbReference type="InterPro" id="IPR036259">
    <property type="entry name" value="MFS_trans_sf"/>
</dbReference>
<dbReference type="PRINTS" id="PR00171">
    <property type="entry name" value="SUGRTRNSPORT"/>
</dbReference>
<comment type="similarity">
    <text evidence="9">Belongs to the major facilitator superfamily. Sugar transporter (TC 2.A.1.1) family.</text>
</comment>
<feature type="transmembrane region" description="Helical" evidence="10">
    <location>
        <begin position="12"/>
        <end position="33"/>
    </location>
</feature>
<evidence type="ECO:0000256" key="9">
    <source>
        <dbReference type="RuleBase" id="RU003346"/>
    </source>
</evidence>
<keyword evidence="8" id="KW-0325">Glycoprotein</keyword>
<evidence type="ECO:0000256" key="2">
    <source>
        <dbReference type="ARBA" id="ARBA00022448"/>
    </source>
</evidence>
<dbReference type="Gene3D" id="1.20.1250.20">
    <property type="entry name" value="MFS general substrate transporter like domains"/>
    <property type="match status" value="1"/>
</dbReference>